<keyword evidence="1" id="KW-0479">Metal-binding</keyword>
<dbReference type="PANTHER" id="PTHR11014:SF63">
    <property type="entry name" value="METALLOPEPTIDASE, PUTATIVE (AFU_ORTHOLOGUE AFUA_6G09600)-RELATED"/>
    <property type="match status" value="1"/>
</dbReference>
<dbReference type="AlphaFoldDB" id="A0A3G6J190"/>
<feature type="binding site" evidence="1">
    <location>
        <position position="106"/>
    </location>
    <ligand>
        <name>Mn(2+)</name>
        <dbReference type="ChEBI" id="CHEBI:29035"/>
        <label>2</label>
    </ligand>
</feature>
<dbReference type="Pfam" id="PF01546">
    <property type="entry name" value="Peptidase_M20"/>
    <property type="match status" value="1"/>
</dbReference>
<dbReference type="InterPro" id="IPR036264">
    <property type="entry name" value="Bact_exopeptidase_dim_dom"/>
</dbReference>
<dbReference type="EMBL" id="CP033897">
    <property type="protein sequence ID" value="AZA11719.1"/>
    <property type="molecule type" value="Genomic_DNA"/>
</dbReference>
<dbReference type="SUPFAM" id="SSF53187">
    <property type="entry name" value="Zn-dependent exopeptidases"/>
    <property type="match status" value="1"/>
</dbReference>
<sequence length="408" mass="44434">MSNSIERMLNEFQHQSWQREFYEAMHRQPELSGQERQTAAMILKQLERFDCEVISPIGGHGIVAVLRNGEGPHVLMRADFDGLPVTEQSGARYASKVEGRMHACGHDMHTTALLSAISLFDAHRDHWAGTFIALFQPSEENGTGAQTMVADGLVNKIPTPTVCFGQHVVAGPAGRVFSMPGAAAAACDSIEIGIQGKSAHGSMPHNSVDPTFAAAMIVVRLQGIVGREIAPQDFAVISVGTLESGHSNNTIPGEARIVVNCRTYSEKVKAKLYAAIERVVRGECSASGCHPPTFRYFAHGPLTDNDPHVFARVRANFDAAFAQESRTANRWTASEDFANIPSAFGVPYLYWTVGCTPHEQWEAAEASDTIGQDIPVNHMATFLPDYEPTLEACTKATIVAAMTYLRHQ</sequence>
<keyword evidence="1" id="KW-0464">Manganese</keyword>
<dbReference type="SUPFAM" id="SSF55031">
    <property type="entry name" value="Bacterial exopeptidase dimerisation domain"/>
    <property type="match status" value="1"/>
</dbReference>
<evidence type="ECO:0000256" key="1">
    <source>
        <dbReference type="PIRSR" id="PIRSR005962-1"/>
    </source>
</evidence>
<gene>
    <name evidence="3" type="primary">yxeP2</name>
    <name evidence="3" type="ORF">CGERO_07095</name>
</gene>
<feature type="binding site" evidence="1">
    <location>
        <position position="140"/>
    </location>
    <ligand>
        <name>Mn(2+)</name>
        <dbReference type="ChEBI" id="CHEBI:29035"/>
        <label>2</label>
    </ligand>
</feature>
<dbReference type="InterPro" id="IPR011650">
    <property type="entry name" value="Peptidase_M20_dimer"/>
</dbReference>
<name>A0A3G6J190_9CORY</name>
<dbReference type="EC" id="3.-.-.-" evidence="3"/>
<dbReference type="PANTHER" id="PTHR11014">
    <property type="entry name" value="PEPTIDASE M20 FAMILY MEMBER"/>
    <property type="match status" value="1"/>
</dbReference>
<dbReference type="InterPro" id="IPR002933">
    <property type="entry name" value="Peptidase_M20"/>
</dbReference>
<accession>A0A3G6J190</accession>
<evidence type="ECO:0000313" key="4">
    <source>
        <dbReference type="Proteomes" id="UP000271587"/>
    </source>
</evidence>
<dbReference type="PIRSF" id="PIRSF005962">
    <property type="entry name" value="Pept_M20D_amidohydro"/>
    <property type="match status" value="1"/>
</dbReference>
<organism evidence="3 4">
    <name type="scientific">Corynebacterium gerontici</name>
    <dbReference type="NCBI Taxonomy" id="2079234"/>
    <lineage>
        <taxon>Bacteria</taxon>
        <taxon>Bacillati</taxon>
        <taxon>Actinomycetota</taxon>
        <taxon>Actinomycetes</taxon>
        <taxon>Mycobacteriales</taxon>
        <taxon>Corynebacteriaceae</taxon>
        <taxon>Corynebacterium</taxon>
    </lineage>
</organism>
<keyword evidence="3" id="KW-0378">Hydrolase</keyword>
<evidence type="ECO:0000259" key="2">
    <source>
        <dbReference type="Pfam" id="PF07687"/>
    </source>
</evidence>
<keyword evidence="4" id="KW-1185">Reference proteome</keyword>
<dbReference type="InterPro" id="IPR017439">
    <property type="entry name" value="Amidohydrolase"/>
</dbReference>
<dbReference type="Gene3D" id="3.40.630.10">
    <property type="entry name" value="Zn peptidases"/>
    <property type="match status" value="1"/>
</dbReference>
<protein>
    <submittedName>
        <fullName evidence="3">Putative hydrolase YxeP</fullName>
        <ecNumber evidence="3">3.-.-.-</ecNumber>
    </submittedName>
</protein>
<dbReference type="GO" id="GO:0046872">
    <property type="term" value="F:metal ion binding"/>
    <property type="evidence" value="ECO:0007669"/>
    <property type="project" value="UniProtKB-KW"/>
</dbReference>
<dbReference type="NCBIfam" id="TIGR01891">
    <property type="entry name" value="amidohydrolases"/>
    <property type="match status" value="1"/>
</dbReference>
<dbReference type="KEGG" id="cgk:CGERO_07095"/>
<dbReference type="Gene3D" id="3.30.70.360">
    <property type="match status" value="1"/>
</dbReference>
<feature type="domain" description="Peptidase M20 dimerisation" evidence="2">
    <location>
        <begin position="190"/>
        <end position="282"/>
    </location>
</feature>
<feature type="binding site" evidence="1">
    <location>
        <position position="104"/>
    </location>
    <ligand>
        <name>Mn(2+)</name>
        <dbReference type="ChEBI" id="CHEBI:29035"/>
        <label>2</label>
    </ligand>
</feature>
<dbReference type="Proteomes" id="UP000271587">
    <property type="component" value="Chromosome"/>
</dbReference>
<evidence type="ECO:0000313" key="3">
    <source>
        <dbReference type="EMBL" id="AZA11719.1"/>
    </source>
</evidence>
<proteinExistence type="predicted"/>
<reference evidence="3 4" key="1">
    <citation type="submission" date="2018-11" db="EMBL/GenBank/DDBJ databases">
        <authorList>
            <person name="Kleinhagauer T."/>
            <person name="Glaeser S.P."/>
            <person name="Spergser J."/>
            <person name="Ruckert C."/>
            <person name="Kaempfer P."/>
            <person name="Busse H.-J."/>
        </authorList>
    </citation>
    <scope>NUCLEOTIDE SEQUENCE [LARGE SCALE GENOMIC DNA]</scope>
    <source>
        <strain evidence="3 4">W8</strain>
    </source>
</reference>
<comment type="cofactor">
    <cofactor evidence="1">
        <name>Mn(2+)</name>
        <dbReference type="ChEBI" id="CHEBI:29035"/>
    </cofactor>
    <text evidence="1">The Mn(2+) ion enhances activity.</text>
</comment>
<dbReference type="GO" id="GO:0016787">
    <property type="term" value="F:hydrolase activity"/>
    <property type="evidence" value="ECO:0007669"/>
    <property type="project" value="UniProtKB-KW"/>
</dbReference>
<feature type="binding site" evidence="1">
    <location>
        <position position="167"/>
    </location>
    <ligand>
        <name>Mn(2+)</name>
        <dbReference type="ChEBI" id="CHEBI:29035"/>
        <label>2</label>
    </ligand>
</feature>
<dbReference type="Pfam" id="PF07687">
    <property type="entry name" value="M20_dimer"/>
    <property type="match status" value="1"/>
</dbReference>